<dbReference type="EMBL" id="VCHE01000167">
    <property type="protein sequence ID" value="KAB2569793.1"/>
    <property type="molecule type" value="Genomic_DNA"/>
</dbReference>
<comment type="caution">
    <text evidence="1">The sequence shown here is derived from an EMBL/GenBank/DDBJ whole genome shotgun (WGS) entry which is preliminary data.</text>
</comment>
<dbReference type="OrthoDB" id="5225430at2759"/>
<proteinExistence type="predicted"/>
<name>A0A5N5CWQ7_9PEZI</name>
<dbReference type="Proteomes" id="UP000325902">
    <property type="component" value="Unassembled WGS sequence"/>
</dbReference>
<accession>A0A5N5CWQ7</accession>
<evidence type="ECO:0000313" key="2">
    <source>
        <dbReference type="Proteomes" id="UP000325902"/>
    </source>
</evidence>
<organism evidence="1 2">
    <name type="scientific">Lasiodiplodia theobromae</name>
    <dbReference type="NCBI Taxonomy" id="45133"/>
    <lineage>
        <taxon>Eukaryota</taxon>
        <taxon>Fungi</taxon>
        <taxon>Dikarya</taxon>
        <taxon>Ascomycota</taxon>
        <taxon>Pezizomycotina</taxon>
        <taxon>Dothideomycetes</taxon>
        <taxon>Dothideomycetes incertae sedis</taxon>
        <taxon>Botryosphaeriales</taxon>
        <taxon>Botryosphaeriaceae</taxon>
        <taxon>Lasiodiplodia</taxon>
    </lineage>
</organism>
<reference evidence="1 2" key="1">
    <citation type="journal article" date="2019" name="Sci. Rep.">
        <title>A multi-omics analysis of the grapevine pathogen Lasiodiplodia theobromae reveals that temperature affects the expression of virulence- and pathogenicity-related genes.</title>
        <authorList>
            <person name="Felix C."/>
            <person name="Meneses R."/>
            <person name="Goncalves M.F.M."/>
            <person name="Tilleman L."/>
            <person name="Duarte A.S."/>
            <person name="Jorrin-Novo J.V."/>
            <person name="Van de Peer Y."/>
            <person name="Deforce D."/>
            <person name="Van Nieuwerburgh F."/>
            <person name="Esteves A.C."/>
            <person name="Alves A."/>
        </authorList>
    </citation>
    <scope>NUCLEOTIDE SEQUENCE [LARGE SCALE GENOMIC DNA]</scope>
    <source>
        <strain evidence="1 2">LA-SOL3</strain>
    </source>
</reference>
<keyword evidence="2" id="KW-1185">Reference proteome</keyword>
<dbReference type="AlphaFoldDB" id="A0A5N5CWQ7"/>
<evidence type="ECO:0000313" key="1">
    <source>
        <dbReference type="EMBL" id="KAB2569793.1"/>
    </source>
</evidence>
<gene>
    <name evidence="1" type="ORF">DBV05_g11528</name>
</gene>
<protein>
    <submittedName>
        <fullName evidence="1">Uncharacterized protein</fullName>
    </submittedName>
</protein>
<sequence>MSPNPYFIIAALPADDMNQTDYEIKKVFNMDPEYTRTEIEKMKQSMVDAGFDFDLVLCSLKLGTQPVIDALDKCEDCKAVILGYGMRGHPSPKVAVLLEELIERVRHHPKNVKIMLNWDIPSSLNAAKRALGQE</sequence>